<feature type="region of interest" description="Disordered" evidence="10">
    <location>
        <begin position="935"/>
        <end position="1008"/>
    </location>
</feature>
<feature type="compositionally biased region" description="Low complexity" evidence="10">
    <location>
        <begin position="27"/>
        <end position="38"/>
    </location>
</feature>
<keyword evidence="2" id="KW-0813">Transport</keyword>
<feature type="transmembrane region" description="Helical" evidence="11">
    <location>
        <begin position="397"/>
        <end position="416"/>
    </location>
</feature>
<feature type="region of interest" description="Disordered" evidence="10">
    <location>
        <begin position="1071"/>
        <end position="1092"/>
    </location>
</feature>
<dbReference type="GO" id="GO:0005245">
    <property type="term" value="F:voltage-gated calcium channel activity"/>
    <property type="evidence" value="ECO:0007669"/>
    <property type="project" value="InterPro"/>
</dbReference>
<dbReference type="AlphaFoldDB" id="A0A835YU13"/>
<reference evidence="13" key="1">
    <citation type="submission" date="2021-02" db="EMBL/GenBank/DDBJ databases">
        <title>First Annotated Genome of the Yellow-green Alga Tribonema minus.</title>
        <authorList>
            <person name="Mahan K.M."/>
        </authorList>
    </citation>
    <scope>NUCLEOTIDE SEQUENCE</scope>
    <source>
        <strain evidence="13">UTEX B ZZ1240</strain>
    </source>
</reference>
<feature type="region of interest" description="Disordered" evidence="10">
    <location>
        <begin position="1"/>
        <end position="74"/>
    </location>
</feature>
<feature type="transmembrane region" description="Helical" evidence="11">
    <location>
        <begin position="865"/>
        <end position="884"/>
    </location>
</feature>
<feature type="transmembrane region" description="Helical" evidence="11">
    <location>
        <begin position="489"/>
        <end position="507"/>
    </location>
</feature>
<feature type="compositionally biased region" description="Acidic residues" evidence="10">
    <location>
        <begin position="956"/>
        <end position="967"/>
    </location>
</feature>
<keyword evidence="4" id="KW-0677">Repeat</keyword>
<dbReference type="InterPro" id="IPR005821">
    <property type="entry name" value="Ion_trans_dom"/>
</dbReference>
<keyword evidence="7" id="KW-0406">Ion transport</keyword>
<gene>
    <name evidence="13" type="ORF">JKP88DRAFT_335441</name>
</gene>
<evidence type="ECO:0000256" key="10">
    <source>
        <dbReference type="SAM" id="MobiDB-lite"/>
    </source>
</evidence>
<sequence>MAKDAVKAGSQLREEQREWAPSDSVAQSQRRMLQRSQSFPHVRRASSRFYEGALSAQQGGGGGARAAEQAPHQRITDTVARWAKGEAVEEDDDKWRVTRAALFVEDAWRRQTSVLPRLDTPGARLLFVWTQRLRRPKAAALAALLALAVFETVNMSVFTLHVSSCRASQPLNHAAESCMLRTLLPRILQPQWCHQGPENRCLWSTYPTLFEGEGRRPFLSHAQDMAIQTPLVLFLMAEAVLHKMLLAEKYIEKPYSRVIRHWLYDGFLLLTAADLVCQTQIRFVHCCGPRDRRAWTGRCVARCTASTNSECTPIAVHRLLLMRESRVGSQRSDGAPEHHRDSLVVPRAVCARQMLWPARPARLDWALRGALYCLNAPPTLHVVRMLVRQVIPGALDVWLLMAGYLACTGVLGYVAFQHLGNQTYFSSVIESMWNLLCLTTTVNFPDVMVEQYNVSRWSFVFFFCFVWVGVFFLVPLILTCIVKYTFLRCVRVSFLVPAILAMVFNIHTASQQELREVLEEERLYRFKQAFKELDVDAARHIPLSAVTALLSEIYACRSLAISKSTAARLQLAMDTAAEDVAPGTFDSEDLMTLLHKRLGNLPAASEVQVYAPWLWQSRAYQSLHHFMTAKTIVIALPPLLWYPGACQVLPAYDLVEMLLALLMLALLPYSITRCTTNVGALPCGVDMIQVTLLLACLAATLLKLIAHGFTNFWTRAQHRIELAISLGGAAVGVYSLATPEADTETVLHVAVVLRILHVVASLKWATHLSQLVAVTGQIMARSTPLMSTLAVWWYFMSCLGVFLFGGLICDPTAVPDDPSHTCDASDAARTTAYATGDYFNLNFNDFGSTTAYAAGDYFNLNFHDFGSALVTMFTLSVVNNWQVLTEQFVVTSGTRAARWFFIVNYYIGVACVLQVLNTFIITELYEKYQFRTPPKSARTRNRIDSHDSDSECSSAESDDAVLEDVAADDVREDTPLMRPHESHGESYGESYGASSQQCGPAKYRQVQLQQHRQQSPPAMPLNMSHLPQESVYSQCSNVGGYRNVDRAHNGPPDCAGLRRGFRRSASLGPRAMTMAIPPPSPPPPPRPASSGADAVRNLSLDRAAAADDAGGEESGGARGAGAGAAAAPSEALANAANAAARSPQQRSAVADALQPPAPASTVEGSASLDAELERADTAAAVAVRRARGLRSVVRAQMRQSHQLADVAMQVLLQRHNQQSDGGATGADAEQGHSMSSLLSRLRRTNDNV</sequence>
<evidence type="ECO:0000256" key="2">
    <source>
        <dbReference type="ARBA" id="ARBA00022448"/>
    </source>
</evidence>
<evidence type="ECO:0000259" key="12">
    <source>
        <dbReference type="Pfam" id="PF00520"/>
    </source>
</evidence>
<feature type="transmembrane region" description="Helical" evidence="11">
    <location>
        <begin position="457"/>
        <end position="482"/>
    </location>
</feature>
<feature type="domain" description="Ion transport" evidence="12">
    <location>
        <begin position="658"/>
        <end position="927"/>
    </location>
</feature>
<evidence type="ECO:0000256" key="3">
    <source>
        <dbReference type="ARBA" id="ARBA00022692"/>
    </source>
</evidence>
<evidence type="ECO:0000313" key="14">
    <source>
        <dbReference type="Proteomes" id="UP000664859"/>
    </source>
</evidence>
<dbReference type="InterPro" id="IPR044581">
    <property type="entry name" value="TPC1_plant"/>
</dbReference>
<protein>
    <recommendedName>
        <fullName evidence="12">Ion transport domain-containing protein</fullName>
    </recommendedName>
</protein>
<accession>A0A835YU13</accession>
<comment type="subcellular location">
    <subcellularLocation>
        <location evidence="1">Membrane</location>
        <topology evidence="1">Multi-pass membrane protein</topology>
    </subcellularLocation>
</comment>
<dbReference type="Pfam" id="PF00520">
    <property type="entry name" value="Ion_trans"/>
    <property type="match status" value="2"/>
</dbReference>
<keyword evidence="8 11" id="KW-0472">Membrane</keyword>
<evidence type="ECO:0000256" key="8">
    <source>
        <dbReference type="ARBA" id="ARBA00023136"/>
    </source>
</evidence>
<evidence type="ECO:0000256" key="4">
    <source>
        <dbReference type="ARBA" id="ARBA00022737"/>
    </source>
</evidence>
<evidence type="ECO:0000256" key="7">
    <source>
        <dbReference type="ARBA" id="ARBA00023065"/>
    </source>
</evidence>
<dbReference type="EMBL" id="JAFCMP010000536">
    <property type="protein sequence ID" value="KAG5176553.1"/>
    <property type="molecule type" value="Genomic_DNA"/>
</dbReference>
<dbReference type="Proteomes" id="UP000664859">
    <property type="component" value="Unassembled WGS sequence"/>
</dbReference>
<evidence type="ECO:0000256" key="1">
    <source>
        <dbReference type="ARBA" id="ARBA00004141"/>
    </source>
</evidence>
<feature type="transmembrane region" description="Helical" evidence="11">
    <location>
        <begin position="691"/>
        <end position="710"/>
    </location>
</feature>
<evidence type="ECO:0000256" key="5">
    <source>
        <dbReference type="ARBA" id="ARBA00022837"/>
    </source>
</evidence>
<dbReference type="SUPFAM" id="SSF81324">
    <property type="entry name" value="Voltage-gated potassium channels"/>
    <property type="match status" value="1"/>
</dbReference>
<dbReference type="GO" id="GO:0016020">
    <property type="term" value="C:membrane"/>
    <property type="evidence" value="ECO:0007669"/>
    <property type="project" value="UniProtKB-SubCell"/>
</dbReference>
<dbReference type="OrthoDB" id="416585at2759"/>
<name>A0A835YU13_9STRA</name>
<keyword evidence="9" id="KW-0407">Ion channel</keyword>
<evidence type="ECO:0000313" key="13">
    <source>
        <dbReference type="EMBL" id="KAG5176553.1"/>
    </source>
</evidence>
<keyword evidence="5" id="KW-0106">Calcium</keyword>
<dbReference type="Gene3D" id="1.10.287.70">
    <property type="match status" value="2"/>
</dbReference>
<evidence type="ECO:0000256" key="6">
    <source>
        <dbReference type="ARBA" id="ARBA00022989"/>
    </source>
</evidence>
<keyword evidence="14" id="KW-1185">Reference proteome</keyword>
<evidence type="ECO:0000256" key="9">
    <source>
        <dbReference type="ARBA" id="ARBA00023303"/>
    </source>
</evidence>
<comment type="caution">
    <text evidence="13">The sequence shown here is derived from an EMBL/GenBank/DDBJ whole genome shotgun (WGS) entry which is preliminary data.</text>
</comment>
<keyword evidence="6 11" id="KW-1133">Transmembrane helix</keyword>
<feature type="region of interest" description="Disordered" evidence="10">
    <location>
        <begin position="1135"/>
        <end position="1165"/>
    </location>
</feature>
<proteinExistence type="predicted"/>
<feature type="transmembrane region" description="Helical" evidence="11">
    <location>
        <begin position="654"/>
        <end position="671"/>
    </location>
</feature>
<dbReference type="PANTHER" id="PTHR46988">
    <property type="entry name" value="TWO PORE CALCIUM CHANNEL PROTEIN 1"/>
    <property type="match status" value="1"/>
</dbReference>
<organism evidence="13 14">
    <name type="scientific">Tribonema minus</name>
    <dbReference type="NCBI Taxonomy" id="303371"/>
    <lineage>
        <taxon>Eukaryota</taxon>
        <taxon>Sar</taxon>
        <taxon>Stramenopiles</taxon>
        <taxon>Ochrophyta</taxon>
        <taxon>PX clade</taxon>
        <taxon>Xanthophyceae</taxon>
        <taxon>Tribonematales</taxon>
        <taxon>Tribonemataceae</taxon>
        <taxon>Tribonema</taxon>
    </lineage>
</organism>
<feature type="transmembrane region" description="Helical" evidence="11">
    <location>
        <begin position="785"/>
        <end position="808"/>
    </location>
</feature>
<evidence type="ECO:0000256" key="11">
    <source>
        <dbReference type="SAM" id="Phobius"/>
    </source>
</evidence>
<feature type="compositionally biased region" description="Pro residues" evidence="10">
    <location>
        <begin position="1076"/>
        <end position="1087"/>
    </location>
</feature>
<dbReference type="PANTHER" id="PTHR46988:SF2">
    <property type="entry name" value="TWO PORE CALCIUM CHANNEL PROTEIN 1"/>
    <property type="match status" value="1"/>
</dbReference>
<feature type="compositionally biased region" description="Basic and acidic residues" evidence="10">
    <location>
        <begin position="968"/>
        <end position="986"/>
    </location>
</feature>
<feature type="compositionally biased region" description="Basic and acidic residues" evidence="10">
    <location>
        <begin position="1"/>
        <end position="20"/>
    </location>
</feature>
<feature type="region of interest" description="Disordered" evidence="10">
    <location>
        <begin position="1216"/>
        <end position="1248"/>
    </location>
</feature>
<feature type="transmembrane region" description="Helical" evidence="11">
    <location>
        <begin position="896"/>
        <end position="916"/>
    </location>
</feature>
<keyword evidence="3 11" id="KW-0812">Transmembrane</keyword>
<feature type="domain" description="Ion transport" evidence="12">
    <location>
        <begin position="378"/>
        <end position="482"/>
    </location>
</feature>